<protein>
    <submittedName>
        <fullName evidence="1">Uncharacterized protein</fullName>
    </submittedName>
</protein>
<gene>
    <name evidence="1" type="ORF">GCM10010844_39510</name>
</gene>
<dbReference type="Proteomes" id="UP000604341">
    <property type="component" value="Unassembled WGS sequence"/>
</dbReference>
<evidence type="ECO:0000313" key="1">
    <source>
        <dbReference type="EMBL" id="GGL16706.1"/>
    </source>
</evidence>
<proteinExistence type="predicted"/>
<evidence type="ECO:0000313" key="2">
    <source>
        <dbReference type="Proteomes" id="UP000604341"/>
    </source>
</evidence>
<dbReference type="EMBL" id="BMPE01000023">
    <property type="protein sequence ID" value="GGL16706.1"/>
    <property type="molecule type" value="Genomic_DNA"/>
</dbReference>
<accession>A0ABQ2FQE8</accession>
<comment type="caution">
    <text evidence="1">The sequence shown here is derived from an EMBL/GenBank/DDBJ whole genome shotgun (WGS) entry which is preliminary data.</text>
</comment>
<keyword evidence="2" id="KW-1185">Reference proteome</keyword>
<sequence length="133" mass="14244">MHHADPARKVTPTLIPTEQLPTGALTGVLIGGVAVYRTSSTWVVDPAHTAAAFAQIRADLPAQDGEHVRSGYLGAARYSGLFTDRQANALSAYLRPLVAAARRATRPARDAKRQARADRAQILVDTAFPDRCA</sequence>
<name>A0ABQ2FQE8_9DEIO</name>
<dbReference type="RefSeq" id="WP_189070703.1">
    <property type="nucleotide sequence ID" value="NZ_BMPE01000023.1"/>
</dbReference>
<reference evidence="2" key="1">
    <citation type="journal article" date="2019" name="Int. J. Syst. Evol. Microbiol.">
        <title>The Global Catalogue of Microorganisms (GCM) 10K type strain sequencing project: providing services to taxonomists for standard genome sequencing and annotation.</title>
        <authorList>
            <consortium name="The Broad Institute Genomics Platform"/>
            <consortium name="The Broad Institute Genome Sequencing Center for Infectious Disease"/>
            <person name="Wu L."/>
            <person name="Ma J."/>
        </authorList>
    </citation>
    <scope>NUCLEOTIDE SEQUENCE [LARGE SCALE GENOMIC DNA]</scope>
    <source>
        <strain evidence="2">JCM 19173</strain>
    </source>
</reference>
<organism evidence="1 2">
    <name type="scientific">Deinococcus radiotolerans</name>
    <dbReference type="NCBI Taxonomy" id="1309407"/>
    <lineage>
        <taxon>Bacteria</taxon>
        <taxon>Thermotogati</taxon>
        <taxon>Deinococcota</taxon>
        <taxon>Deinococci</taxon>
        <taxon>Deinococcales</taxon>
        <taxon>Deinococcaceae</taxon>
        <taxon>Deinococcus</taxon>
    </lineage>
</organism>